<evidence type="ECO:0000313" key="5">
    <source>
        <dbReference type="Proteomes" id="UP000326367"/>
    </source>
</evidence>
<comment type="caution">
    <text evidence="4">The sequence shown here is derived from an EMBL/GenBank/DDBJ whole genome shotgun (WGS) entry which is preliminary data.</text>
</comment>
<evidence type="ECO:0000256" key="3">
    <source>
        <dbReference type="SAM" id="Phobius"/>
    </source>
</evidence>
<evidence type="ECO:0000313" key="4">
    <source>
        <dbReference type="EMBL" id="KAA9001525.1"/>
    </source>
</evidence>
<feature type="transmembrane region" description="Helical" evidence="3">
    <location>
        <begin position="42"/>
        <end position="59"/>
    </location>
</feature>
<reference evidence="4 5" key="1">
    <citation type="journal article" date="2020" name="Antonie Van Leeuwenhoek">
        <title>Stenotrophomonas cyclobalanopsidis sp. nov., isolated from the leaf spot disease of Cyclobalanopsis patelliformis.</title>
        <authorList>
            <person name="Bian D.R."/>
            <person name="Xue H."/>
            <person name="Piao C.G."/>
            <person name="Li Y."/>
        </authorList>
    </citation>
    <scope>NUCLEOTIDE SEQUENCE [LARGE SCALE GENOMIC DNA]</scope>
    <source>
        <strain evidence="4 5">TPQG1-4</strain>
    </source>
</reference>
<evidence type="ECO:0000256" key="2">
    <source>
        <dbReference type="SAM" id="MobiDB-lite"/>
    </source>
</evidence>
<feature type="coiled-coil region" evidence="1">
    <location>
        <begin position="59"/>
        <end position="114"/>
    </location>
</feature>
<dbReference type="RefSeq" id="WP_150453945.1">
    <property type="nucleotide sequence ID" value="NZ_VYKI01000005.1"/>
</dbReference>
<name>A0ABQ6T3D4_9GAMM</name>
<sequence length="292" mass="32358">MPKLYPWVIVLAALLLSAAYLVRFHAYPFGDPDSWGQFGDFLGGMLNPLVGIVTVLLVLETLRVTRQEAADNRAALEHQRAEMARQTIHVAEQAESAKAQQQSFLAQLDDARDREALREVEKHLDTLSMELSESLQATTTRRLSYRKANSGGSFFSPMTRKAEAVSKLDRAEVQNVRQQPKIWPATTESTADTIYLAQELDKWESEFGHAIELVKDIATYCDLYAARKGASKLSLYHYKHRAHPAAEALASLGLIDEAIVTSLAPGSVPKPERPEESSTGAGKSPPTDRRAR</sequence>
<keyword evidence="3" id="KW-0472">Membrane</keyword>
<keyword evidence="3" id="KW-1133">Transmembrane helix</keyword>
<dbReference type="EMBL" id="VYKI01000005">
    <property type="protein sequence ID" value="KAA9001525.1"/>
    <property type="molecule type" value="Genomic_DNA"/>
</dbReference>
<keyword evidence="1" id="KW-0175">Coiled coil</keyword>
<dbReference type="Proteomes" id="UP000326367">
    <property type="component" value="Unassembled WGS sequence"/>
</dbReference>
<gene>
    <name evidence="4" type="ORF">FJU31_06105</name>
</gene>
<protein>
    <submittedName>
        <fullName evidence="4">Uncharacterized protein</fullName>
    </submittedName>
</protein>
<organism evidence="4 5">
    <name type="scientific">Stenotrophomonas cyclobalanopsidis</name>
    <dbReference type="NCBI Taxonomy" id="2771362"/>
    <lineage>
        <taxon>Bacteria</taxon>
        <taxon>Pseudomonadati</taxon>
        <taxon>Pseudomonadota</taxon>
        <taxon>Gammaproteobacteria</taxon>
        <taxon>Lysobacterales</taxon>
        <taxon>Lysobacteraceae</taxon>
        <taxon>Stenotrophomonas</taxon>
    </lineage>
</organism>
<keyword evidence="5" id="KW-1185">Reference proteome</keyword>
<proteinExistence type="predicted"/>
<feature type="region of interest" description="Disordered" evidence="2">
    <location>
        <begin position="263"/>
        <end position="292"/>
    </location>
</feature>
<accession>A0ABQ6T3D4</accession>
<keyword evidence="3" id="KW-0812">Transmembrane</keyword>
<evidence type="ECO:0000256" key="1">
    <source>
        <dbReference type="SAM" id="Coils"/>
    </source>
</evidence>